<organism evidence="1 2">
    <name type="scientific">Liparis tanakae</name>
    <name type="common">Tanaka's snailfish</name>
    <dbReference type="NCBI Taxonomy" id="230148"/>
    <lineage>
        <taxon>Eukaryota</taxon>
        <taxon>Metazoa</taxon>
        <taxon>Chordata</taxon>
        <taxon>Craniata</taxon>
        <taxon>Vertebrata</taxon>
        <taxon>Euteleostomi</taxon>
        <taxon>Actinopterygii</taxon>
        <taxon>Neopterygii</taxon>
        <taxon>Teleostei</taxon>
        <taxon>Neoteleostei</taxon>
        <taxon>Acanthomorphata</taxon>
        <taxon>Eupercaria</taxon>
        <taxon>Perciformes</taxon>
        <taxon>Cottioidei</taxon>
        <taxon>Cottales</taxon>
        <taxon>Liparidae</taxon>
        <taxon>Liparis</taxon>
    </lineage>
</organism>
<proteinExistence type="predicted"/>
<evidence type="ECO:0000313" key="2">
    <source>
        <dbReference type="Proteomes" id="UP000314294"/>
    </source>
</evidence>
<dbReference type="AlphaFoldDB" id="A0A4Z2I8Q7"/>
<dbReference type="Proteomes" id="UP000314294">
    <property type="component" value="Unassembled WGS sequence"/>
</dbReference>
<keyword evidence="2" id="KW-1185">Reference proteome</keyword>
<evidence type="ECO:0000313" key="1">
    <source>
        <dbReference type="EMBL" id="TNN74406.1"/>
    </source>
</evidence>
<name>A0A4Z2I8Q7_9TELE</name>
<gene>
    <name evidence="1" type="ORF">EYF80_015365</name>
</gene>
<dbReference type="EMBL" id="SRLO01000114">
    <property type="protein sequence ID" value="TNN74406.1"/>
    <property type="molecule type" value="Genomic_DNA"/>
</dbReference>
<sequence>MGKRCVSLIPWRARTEMKEDDSCSVKPTRRFDVCFCLIHLGRQCSWVSNVTHLQGDQKGNAIHLAGRQNGLQLGQLGRVSGGECQI</sequence>
<accession>A0A4Z2I8Q7</accession>
<protein>
    <submittedName>
        <fullName evidence="1">Uncharacterized protein</fullName>
    </submittedName>
</protein>
<reference evidence="1 2" key="1">
    <citation type="submission" date="2019-03" db="EMBL/GenBank/DDBJ databases">
        <title>First draft genome of Liparis tanakae, snailfish: a comprehensive survey of snailfish specific genes.</title>
        <authorList>
            <person name="Kim W."/>
            <person name="Song I."/>
            <person name="Jeong J.-H."/>
            <person name="Kim D."/>
            <person name="Kim S."/>
            <person name="Ryu S."/>
            <person name="Song J.Y."/>
            <person name="Lee S.K."/>
        </authorList>
    </citation>
    <scope>NUCLEOTIDE SEQUENCE [LARGE SCALE GENOMIC DNA]</scope>
    <source>
        <tissue evidence="1">Muscle</tissue>
    </source>
</reference>
<comment type="caution">
    <text evidence="1">The sequence shown here is derived from an EMBL/GenBank/DDBJ whole genome shotgun (WGS) entry which is preliminary data.</text>
</comment>